<gene>
    <name evidence="2" type="ORF">AWB66_00939</name>
</gene>
<sequence length="348" mass="37294">MQKTEFKEADPSCDAHAAGEPGTSTLLFGPFPPLKAPCTTALPLAIAATVTSLGIAMRAGYLYGSSPSEQLVCIAWSVAAVLCAHLLPALCRSMSLAIRSIAAVLWLISLAVVLTGQMSVFLLAQRSAGDHRADAIVAVVAPPAGASTGRSLTVIAQDQAKIQSSLAIIDSRHCAGRCGAVRARQAGLTAEFGALTAEADEAKRREAAEDRQVALADDLRRARDSLRDDPVTSLLAEWSGLDEAHLNLLLALVRAVALDGMASLTWYIAFKSRRTTATNASDSVVTPGAIDARGPCFRRTSLRRLLYPYTYVVRLFTVVHPTTLRKSGRNKRFTSARRLGPRRIFRSR</sequence>
<name>A0A158FJK4_9BURK</name>
<feature type="transmembrane region" description="Helical" evidence="1">
    <location>
        <begin position="41"/>
        <end position="64"/>
    </location>
</feature>
<comment type="caution">
    <text evidence="2">The sequence shown here is derived from an EMBL/GenBank/DDBJ whole genome shotgun (WGS) entry which is preliminary data.</text>
</comment>
<dbReference type="EMBL" id="FCNZ02000003">
    <property type="protein sequence ID" value="SAL19499.1"/>
    <property type="molecule type" value="Genomic_DNA"/>
</dbReference>
<feature type="transmembrane region" description="Helical" evidence="1">
    <location>
        <begin position="71"/>
        <end position="90"/>
    </location>
</feature>
<keyword evidence="3" id="KW-1185">Reference proteome</keyword>
<evidence type="ECO:0008006" key="4">
    <source>
        <dbReference type="Google" id="ProtNLM"/>
    </source>
</evidence>
<reference evidence="2" key="1">
    <citation type="submission" date="2016-01" db="EMBL/GenBank/DDBJ databases">
        <authorList>
            <person name="Peeters Charlotte."/>
        </authorList>
    </citation>
    <scope>NUCLEOTIDE SEQUENCE</scope>
    <source>
        <strain evidence="2">LMG 22936</strain>
    </source>
</reference>
<accession>A0A158FJK4</accession>
<keyword evidence="1" id="KW-1133">Transmembrane helix</keyword>
<dbReference type="Proteomes" id="UP000054717">
    <property type="component" value="Unassembled WGS sequence"/>
</dbReference>
<protein>
    <recommendedName>
        <fullName evidence="4">DUF4407 domain-containing protein</fullName>
    </recommendedName>
</protein>
<dbReference type="AlphaFoldDB" id="A0A158FJK4"/>
<feature type="transmembrane region" description="Helical" evidence="1">
    <location>
        <begin position="96"/>
        <end position="124"/>
    </location>
</feature>
<proteinExistence type="predicted"/>
<keyword evidence="1" id="KW-0472">Membrane</keyword>
<organism evidence="2 3">
    <name type="scientific">Caballeronia telluris</name>
    <dbReference type="NCBI Taxonomy" id="326475"/>
    <lineage>
        <taxon>Bacteria</taxon>
        <taxon>Pseudomonadati</taxon>
        <taxon>Pseudomonadota</taxon>
        <taxon>Betaproteobacteria</taxon>
        <taxon>Burkholderiales</taxon>
        <taxon>Burkholderiaceae</taxon>
        <taxon>Caballeronia</taxon>
    </lineage>
</organism>
<keyword evidence="1" id="KW-0812">Transmembrane</keyword>
<evidence type="ECO:0000256" key="1">
    <source>
        <dbReference type="SAM" id="Phobius"/>
    </source>
</evidence>
<evidence type="ECO:0000313" key="3">
    <source>
        <dbReference type="Proteomes" id="UP000054717"/>
    </source>
</evidence>
<evidence type="ECO:0000313" key="2">
    <source>
        <dbReference type="EMBL" id="SAL19499.1"/>
    </source>
</evidence>